<dbReference type="GO" id="GO:0005721">
    <property type="term" value="C:pericentric heterochromatin"/>
    <property type="evidence" value="ECO:0007669"/>
    <property type="project" value="EnsemblFungi"/>
</dbReference>
<keyword evidence="11" id="KW-1185">Reference proteome</keyword>
<feature type="domain" description="Deacetylase sirtuin-type" evidence="9">
    <location>
        <begin position="195"/>
        <end position="493"/>
    </location>
</feature>
<evidence type="ECO:0000256" key="2">
    <source>
        <dbReference type="ARBA" id="ARBA00006924"/>
    </source>
</evidence>
<dbReference type="EMBL" id="KV407459">
    <property type="protein sequence ID" value="KZF22318.1"/>
    <property type="molecule type" value="Genomic_DNA"/>
</dbReference>
<gene>
    <name evidence="10" type="ORF">L228DRAFT_230709</name>
</gene>
<feature type="binding site" evidence="7">
    <location>
        <position position="334"/>
    </location>
    <ligand>
        <name>Zn(2+)</name>
        <dbReference type="ChEBI" id="CHEBI:29105"/>
    </ligand>
</feature>
<feature type="compositionally biased region" description="Acidic residues" evidence="8">
    <location>
        <begin position="75"/>
        <end position="94"/>
    </location>
</feature>
<dbReference type="Proteomes" id="UP000076632">
    <property type="component" value="Unassembled WGS sequence"/>
</dbReference>
<dbReference type="GO" id="GO:0070403">
    <property type="term" value="F:NAD+ binding"/>
    <property type="evidence" value="ECO:0007669"/>
    <property type="project" value="InterPro"/>
</dbReference>
<dbReference type="FunCoup" id="A0A165GKY0">
    <property type="interactions" value="261"/>
</dbReference>
<dbReference type="InterPro" id="IPR003000">
    <property type="entry name" value="Sirtuin"/>
</dbReference>
<dbReference type="GO" id="GO:0046969">
    <property type="term" value="F:histone H3K9 deacetylase activity, NAD-dependent"/>
    <property type="evidence" value="ECO:0007669"/>
    <property type="project" value="EnsemblFungi"/>
</dbReference>
<organism evidence="10 11">
    <name type="scientific">Xylona heveae (strain CBS 132557 / TC161)</name>
    <dbReference type="NCBI Taxonomy" id="1328760"/>
    <lineage>
        <taxon>Eukaryota</taxon>
        <taxon>Fungi</taxon>
        <taxon>Dikarya</taxon>
        <taxon>Ascomycota</taxon>
        <taxon>Pezizomycotina</taxon>
        <taxon>Xylonomycetes</taxon>
        <taxon>Xylonales</taxon>
        <taxon>Xylonaceae</taxon>
        <taxon>Xylona</taxon>
    </lineage>
</organism>
<dbReference type="SUPFAM" id="SSF52467">
    <property type="entry name" value="DHS-like NAD/FAD-binding domain"/>
    <property type="match status" value="1"/>
</dbReference>
<dbReference type="GO" id="GO:0031934">
    <property type="term" value="C:mating-type region heterochromatin"/>
    <property type="evidence" value="ECO:0007669"/>
    <property type="project" value="EnsemblFungi"/>
</dbReference>
<dbReference type="OrthoDB" id="420264at2759"/>
<dbReference type="STRING" id="1328760.A0A165GKY0"/>
<dbReference type="InterPro" id="IPR026590">
    <property type="entry name" value="Ssirtuin_cat_dom"/>
</dbReference>
<evidence type="ECO:0000256" key="8">
    <source>
        <dbReference type="SAM" id="MobiDB-lite"/>
    </source>
</evidence>
<comment type="cofactor">
    <cofactor evidence="1">
        <name>Zn(2+)</name>
        <dbReference type="ChEBI" id="CHEBI:29105"/>
    </cofactor>
</comment>
<feature type="compositionally biased region" description="Polar residues" evidence="8">
    <location>
        <begin position="358"/>
        <end position="367"/>
    </location>
</feature>
<dbReference type="GO" id="GO:0032041">
    <property type="term" value="F:histone H3K14 deacetylase activity, NAD-dependent"/>
    <property type="evidence" value="ECO:0007669"/>
    <property type="project" value="EnsemblFungi"/>
</dbReference>
<dbReference type="GO" id="GO:0099115">
    <property type="term" value="C:chromosome, subtelomeric region"/>
    <property type="evidence" value="ECO:0007669"/>
    <property type="project" value="EnsemblFungi"/>
</dbReference>
<feature type="compositionally biased region" description="Acidic residues" evidence="8">
    <location>
        <begin position="389"/>
        <end position="399"/>
    </location>
</feature>
<dbReference type="GO" id="GO:0030466">
    <property type="term" value="P:silent mating-type cassette heterochromatin formation"/>
    <property type="evidence" value="ECO:0007669"/>
    <property type="project" value="EnsemblFungi"/>
</dbReference>
<evidence type="ECO:0000313" key="10">
    <source>
        <dbReference type="EMBL" id="KZF22318.1"/>
    </source>
</evidence>
<keyword evidence="3" id="KW-0808">Transferase</keyword>
<dbReference type="OMA" id="PTHEFIR"/>
<feature type="binding site" evidence="7">
    <location>
        <position position="331"/>
    </location>
    <ligand>
        <name>Zn(2+)</name>
        <dbReference type="ChEBI" id="CHEBI:29105"/>
    </ligand>
</feature>
<reference evidence="10 11" key="1">
    <citation type="journal article" date="2016" name="Fungal Biol.">
        <title>The genome of Xylona heveae provides a window into fungal endophytism.</title>
        <authorList>
            <person name="Gazis R."/>
            <person name="Kuo A."/>
            <person name="Riley R."/>
            <person name="LaButti K."/>
            <person name="Lipzen A."/>
            <person name="Lin J."/>
            <person name="Amirebrahimi M."/>
            <person name="Hesse C.N."/>
            <person name="Spatafora J.W."/>
            <person name="Henrissat B."/>
            <person name="Hainaut M."/>
            <person name="Grigoriev I.V."/>
            <person name="Hibbett D.S."/>
        </authorList>
    </citation>
    <scope>NUCLEOTIDE SEQUENCE [LARGE SCALE GENOMIC DNA]</scope>
    <source>
        <strain evidence="10 11">TC161</strain>
    </source>
</reference>
<protein>
    <submittedName>
        <fullName evidence="10">SIR2-domain-containing protein</fullName>
    </submittedName>
</protein>
<keyword evidence="6" id="KW-0520">NAD</keyword>
<dbReference type="GO" id="GO:0033553">
    <property type="term" value="C:rDNA heterochromatin"/>
    <property type="evidence" value="ECO:0007669"/>
    <property type="project" value="EnsemblFungi"/>
</dbReference>
<comment type="similarity">
    <text evidence="2">Belongs to the sirtuin family. Class I subfamily.</text>
</comment>
<dbReference type="InterPro" id="IPR029035">
    <property type="entry name" value="DHS-like_NAD/FAD-binding_dom"/>
</dbReference>
<dbReference type="InterPro" id="IPR050134">
    <property type="entry name" value="NAD-dep_sirtuin_deacylases"/>
</dbReference>
<dbReference type="Gene3D" id="3.40.50.1220">
    <property type="entry name" value="TPP-binding domain"/>
    <property type="match status" value="1"/>
</dbReference>
<feature type="binding site" evidence="7">
    <location>
        <position position="355"/>
    </location>
    <ligand>
        <name>Zn(2+)</name>
        <dbReference type="ChEBI" id="CHEBI:29105"/>
    </ligand>
</feature>
<keyword evidence="5 7" id="KW-0862">Zinc</keyword>
<dbReference type="PANTHER" id="PTHR11085:SF9">
    <property type="entry name" value="NAD-DEPENDENT PROTEIN DEACETYLASE SIRTUIN-1"/>
    <property type="match status" value="1"/>
</dbReference>
<dbReference type="Gene3D" id="3.30.1600.10">
    <property type="entry name" value="SIR2/SIRT2 'Small Domain"/>
    <property type="match status" value="1"/>
</dbReference>
<evidence type="ECO:0000256" key="3">
    <source>
        <dbReference type="ARBA" id="ARBA00022679"/>
    </source>
</evidence>
<dbReference type="PROSITE" id="PS50305">
    <property type="entry name" value="SIRTUIN"/>
    <property type="match status" value="1"/>
</dbReference>
<dbReference type="GO" id="GO:0005634">
    <property type="term" value="C:nucleus"/>
    <property type="evidence" value="ECO:0007669"/>
    <property type="project" value="EnsemblFungi"/>
</dbReference>
<evidence type="ECO:0000256" key="4">
    <source>
        <dbReference type="ARBA" id="ARBA00022723"/>
    </source>
</evidence>
<feature type="region of interest" description="Disordered" evidence="8">
    <location>
        <begin position="26"/>
        <end position="96"/>
    </location>
</feature>
<feature type="active site" description="Proton acceptor" evidence="7">
    <location>
        <position position="323"/>
    </location>
</feature>
<keyword evidence="4 7" id="KW-0479">Metal-binding</keyword>
<dbReference type="AlphaFoldDB" id="A0A165GKY0"/>
<dbReference type="GO" id="GO:0046872">
    <property type="term" value="F:metal ion binding"/>
    <property type="evidence" value="ECO:0007669"/>
    <property type="project" value="UniProtKB-KW"/>
</dbReference>
<evidence type="ECO:0000256" key="1">
    <source>
        <dbReference type="ARBA" id="ARBA00001947"/>
    </source>
</evidence>
<dbReference type="Pfam" id="PF02146">
    <property type="entry name" value="SIR2"/>
    <property type="match status" value="1"/>
</dbReference>
<evidence type="ECO:0000259" key="9">
    <source>
        <dbReference type="PROSITE" id="PS50305"/>
    </source>
</evidence>
<dbReference type="GO" id="GO:0031508">
    <property type="term" value="P:pericentric heterochromatin formation"/>
    <property type="evidence" value="ECO:0007669"/>
    <property type="project" value="EnsemblFungi"/>
</dbReference>
<dbReference type="GO" id="GO:0141222">
    <property type="term" value="F:histone H3K4 deacetylase activity, NAD-dependent"/>
    <property type="evidence" value="ECO:0007669"/>
    <property type="project" value="EnsemblFungi"/>
</dbReference>
<feature type="compositionally biased region" description="Basic and acidic residues" evidence="8">
    <location>
        <begin position="375"/>
        <end position="388"/>
    </location>
</feature>
<evidence type="ECO:0000256" key="7">
    <source>
        <dbReference type="PROSITE-ProRule" id="PRU00236"/>
    </source>
</evidence>
<dbReference type="GeneID" id="28895680"/>
<dbReference type="GO" id="GO:0031509">
    <property type="term" value="P:subtelomeric heterochromatin formation"/>
    <property type="evidence" value="ECO:0007669"/>
    <property type="project" value="EnsemblFungi"/>
</dbReference>
<dbReference type="InterPro" id="IPR026591">
    <property type="entry name" value="Sirtuin_cat_small_dom_sf"/>
</dbReference>
<sequence length="541" mass="59824">MDPPKPLQEDVSLRVPALEVVDISSDEEAVAQRHPGMSNGNFVGHNNAQIAPSSMINGSSHEKTDGNATAGESSSGEEEGDNDEEDEEEDDDAVAEGWESQSLYEDALDGMGEEQLAKEADSLTVEEAMAYRKRLREVGPDKFVMETIEAEIITAKKLCTAFGIRPPVFLEGAPDEAYYPLLGLGITRELSKRLKLQEYNTVDDAVELLKKSKNIIVLTGAGISTSLGIPDFRSKETGLYSQLAHLGLNDPQEVFDIDIFREDPSIFYSVAKDILPSTKRFSPTHGFIHLLQEKGKLLTNYTQNIDNIEGLAGIRPEKMIQCHGSFATASCVRCKYNVPGEEIYEDLRAGRVAKCQRCTRTSGSRPTSGMKRKRSSEGNQKDRRRRSDDDDESDFDEPEPGVMKPDITFFGEALPDTFHDRLVKHDRNLVDLVVVIGTSLKVAPVSEVVGFLPPEVPQIYVSRTPVSHVNFDIDLLGDCDVVVAELCRRAGWDLNHEMVPADEKVDIRLHEGYSSRFTFKIVDPGAKPEAPEDPGVKPEKA</sequence>
<feature type="region of interest" description="Disordered" evidence="8">
    <location>
        <begin position="358"/>
        <end position="406"/>
    </location>
</feature>
<feature type="compositionally biased region" description="Polar residues" evidence="8">
    <location>
        <begin position="38"/>
        <end position="59"/>
    </location>
</feature>
<evidence type="ECO:0000313" key="11">
    <source>
        <dbReference type="Proteomes" id="UP000076632"/>
    </source>
</evidence>
<dbReference type="PANTHER" id="PTHR11085">
    <property type="entry name" value="NAD-DEPENDENT PROTEIN DEACYLASE SIRTUIN-5, MITOCHONDRIAL-RELATED"/>
    <property type="match status" value="1"/>
</dbReference>
<proteinExistence type="inferred from homology"/>
<accession>A0A165GKY0</accession>
<feature type="binding site" evidence="7">
    <location>
        <position position="358"/>
    </location>
    <ligand>
        <name>Zn(2+)</name>
        <dbReference type="ChEBI" id="CHEBI:29105"/>
    </ligand>
</feature>
<dbReference type="GO" id="GO:1902794">
    <property type="term" value="P:siRNA-independent facultative heterochromatin formation"/>
    <property type="evidence" value="ECO:0007669"/>
    <property type="project" value="EnsemblFungi"/>
</dbReference>
<evidence type="ECO:0000256" key="6">
    <source>
        <dbReference type="ARBA" id="ARBA00023027"/>
    </source>
</evidence>
<name>A0A165GKY0_XYLHT</name>
<dbReference type="InParanoid" id="A0A165GKY0"/>
<dbReference type="GO" id="GO:0046970">
    <property type="term" value="F:histone H4K16 deacetylase activity, NAD-dependent"/>
    <property type="evidence" value="ECO:0007669"/>
    <property type="project" value="EnsemblFungi"/>
</dbReference>
<dbReference type="RefSeq" id="XP_018187873.1">
    <property type="nucleotide sequence ID" value="XM_018330543.1"/>
</dbReference>
<evidence type="ECO:0000256" key="5">
    <source>
        <dbReference type="ARBA" id="ARBA00022833"/>
    </source>
</evidence>